<evidence type="ECO:0000313" key="3">
    <source>
        <dbReference type="Proteomes" id="UP000005566"/>
    </source>
</evidence>
<sequence length="86" mass="9461">MGILEKNVIPGNHGKTFGTNAKEDAELSEIKTSISEIDGIIDVILNTTIFPREFTVHTNKVVAIEDIENKVKKVGFHAVPKDSFPL</sequence>
<feature type="region of interest" description="Disordered" evidence="1">
    <location>
        <begin position="1"/>
        <end position="20"/>
    </location>
</feature>
<gene>
    <name evidence="2" type="ORF">HJ01_02240</name>
</gene>
<reference evidence="2 3" key="1">
    <citation type="journal article" date="2014" name="Acta Crystallogr. D">
        <title>Structure-based characterization and antifreeze properties of a hyperactive ice-binding protein from the Antarctic bacterium Flavobacterium frigoris PS1.</title>
        <authorList>
            <person name="Do H."/>
            <person name="Kim S.J."/>
            <person name="Kim H.J."/>
            <person name="Lee J.H."/>
        </authorList>
    </citation>
    <scope>NUCLEOTIDE SEQUENCE [LARGE SCALE GENOMIC DNA]</scope>
    <source>
        <strain evidence="2 3">PS1</strain>
    </source>
</reference>
<evidence type="ECO:0008006" key="4">
    <source>
        <dbReference type="Google" id="ProtNLM"/>
    </source>
</evidence>
<dbReference type="PATRIC" id="fig|1086011.3.peg.2192"/>
<dbReference type="OrthoDB" id="982897at2"/>
<dbReference type="eggNOG" id="ENOG5032ZZ7">
    <property type="taxonomic scope" value="Bacteria"/>
</dbReference>
<dbReference type="STRING" id="1086011.HJ01_02240"/>
<dbReference type="EMBL" id="AHKF01000018">
    <property type="protein sequence ID" value="EIA08518.1"/>
    <property type="molecule type" value="Genomic_DNA"/>
</dbReference>
<keyword evidence="3" id="KW-1185">Reference proteome</keyword>
<proteinExistence type="predicted"/>
<evidence type="ECO:0000313" key="2">
    <source>
        <dbReference type="EMBL" id="EIA08518.1"/>
    </source>
</evidence>
<organism evidence="2 3">
    <name type="scientific">Flavobacterium frigoris (strain PS1)</name>
    <dbReference type="NCBI Taxonomy" id="1086011"/>
    <lineage>
        <taxon>Bacteria</taxon>
        <taxon>Pseudomonadati</taxon>
        <taxon>Bacteroidota</taxon>
        <taxon>Flavobacteriia</taxon>
        <taxon>Flavobacteriales</taxon>
        <taxon>Flavobacteriaceae</taxon>
        <taxon>Flavobacterium</taxon>
    </lineage>
</organism>
<dbReference type="RefSeq" id="WP_007138417.1">
    <property type="nucleotide sequence ID" value="NZ_AHKF01000018.1"/>
</dbReference>
<name>H7FTN9_FLAFP</name>
<dbReference type="AlphaFoldDB" id="H7FTN9"/>
<comment type="caution">
    <text evidence="2">The sequence shown here is derived from an EMBL/GenBank/DDBJ whole genome shotgun (WGS) entry which is preliminary data.</text>
</comment>
<evidence type="ECO:0000256" key="1">
    <source>
        <dbReference type="SAM" id="MobiDB-lite"/>
    </source>
</evidence>
<dbReference type="Proteomes" id="UP000005566">
    <property type="component" value="Unassembled WGS sequence"/>
</dbReference>
<protein>
    <recommendedName>
        <fullName evidence="4">HMA domain-containing protein</fullName>
    </recommendedName>
</protein>
<accession>H7FTN9</accession>